<reference evidence="1" key="1">
    <citation type="submission" date="2014-09" db="EMBL/GenBank/DDBJ databases">
        <authorList>
            <person name="Magalhaes I.L.F."/>
            <person name="Oliveira U."/>
            <person name="Santos F.R."/>
            <person name="Vidigal T.H.D.A."/>
            <person name="Brescovit A.D."/>
            <person name="Santos A.J."/>
        </authorList>
    </citation>
    <scope>NUCLEOTIDE SEQUENCE</scope>
    <source>
        <tissue evidence="1">Shoot tissue taken approximately 20 cm above the soil surface</tissue>
    </source>
</reference>
<reference evidence="1" key="2">
    <citation type="journal article" date="2015" name="Data Brief">
        <title>Shoot transcriptome of the giant reed, Arundo donax.</title>
        <authorList>
            <person name="Barrero R.A."/>
            <person name="Guerrero F.D."/>
            <person name="Moolhuijzen P."/>
            <person name="Goolsby J.A."/>
            <person name="Tidwell J."/>
            <person name="Bellgard S.E."/>
            <person name="Bellgard M.I."/>
        </authorList>
    </citation>
    <scope>NUCLEOTIDE SEQUENCE</scope>
    <source>
        <tissue evidence="1">Shoot tissue taken approximately 20 cm above the soil surface</tissue>
    </source>
</reference>
<dbReference type="AlphaFoldDB" id="A0A0A9G6H1"/>
<proteinExistence type="predicted"/>
<name>A0A0A9G6H1_ARUDO</name>
<sequence>MLMIRNIPFFLGICRKRRFLQFFGLSFASSSFSLAIEGSFGLREFFLNPVFFL</sequence>
<dbReference type="EMBL" id="GBRH01177236">
    <property type="protein sequence ID" value="JAE20660.1"/>
    <property type="molecule type" value="Transcribed_RNA"/>
</dbReference>
<protein>
    <submittedName>
        <fullName evidence="1">Uncharacterized protein</fullName>
    </submittedName>
</protein>
<evidence type="ECO:0000313" key="1">
    <source>
        <dbReference type="EMBL" id="JAE20660.1"/>
    </source>
</evidence>
<accession>A0A0A9G6H1</accession>
<organism evidence="1">
    <name type="scientific">Arundo donax</name>
    <name type="common">Giant reed</name>
    <name type="synonym">Donax arundinaceus</name>
    <dbReference type="NCBI Taxonomy" id="35708"/>
    <lineage>
        <taxon>Eukaryota</taxon>
        <taxon>Viridiplantae</taxon>
        <taxon>Streptophyta</taxon>
        <taxon>Embryophyta</taxon>
        <taxon>Tracheophyta</taxon>
        <taxon>Spermatophyta</taxon>
        <taxon>Magnoliopsida</taxon>
        <taxon>Liliopsida</taxon>
        <taxon>Poales</taxon>
        <taxon>Poaceae</taxon>
        <taxon>PACMAD clade</taxon>
        <taxon>Arundinoideae</taxon>
        <taxon>Arundineae</taxon>
        <taxon>Arundo</taxon>
    </lineage>
</organism>